<keyword evidence="7" id="KW-1015">Disulfide bond</keyword>
<proteinExistence type="inferred from homology"/>
<dbReference type="InterPro" id="IPR006311">
    <property type="entry name" value="TAT_signal"/>
</dbReference>
<keyword evidence="11" id="KW-1185">Reference proteome</keyword>
<evidence type="ECO:0000256" key="3">
    <source>
        <dbReference type="ARBA" id="ARBA00022729"/>
    </source>
</evidence>
<feature type="signal peptide" evidence="8">
    <location>
        <begin position="1"/>
        <end position="39"/>
    </location>
</feature>
<keyword evidence="2" id="KW-0645">Protease</keyword>
<protein>
    <submittedName>
        <fullName evidence="10">S1 family peptidase</fullName>
    </submittedName>
</protein>
<feature type="domain" description="Peptidase S1A alpha-lytic prodomain" evidence="9">
    <location>
        <begin position="125"/>
        <end position="184"/>
    </location>
</feature>
<keyword evidence="3 8" id="KW-0732">Signal</keyword>
<feature type="chain" id="PRO_5045657382" evidence="8">
    <location>
        <begin position="40"/>
        <end position="388"/>
    </location>
</feature>
<comment type="similarity">
    <text evidence="1">Belongs to the peptidase S1 family.</text>
</comment>
<keyword evidence="6" id="KW-0865">Zymogen</keyword>
<dbReference type="InterPro" id="IPR035070">
    <property type="entry name" value="Streptogrisin_prodomain"/>
</dbReference>
<dbReference type="SUPFAM" id="SSF50494">
    <property type="entry name" value="Trypsin-like serine proteases"/>
    <property type="match status" value="1"/>
</dbReference>
<organism evidence="10 11">
    <name type="scientific">Streptomyces bohaiensis</name>
    <dbReference type="NCBI Taxonomy" id="1431344"/>
    <lineage>
        <taxon>Bacteria</taxon>
        <taxon>Bacillati</taxon>
        <taxon>Actinomycetota</taxon>
        <taxon>Actinomycetes</taxon>
        <taxon>Kitasatosporales</taxon>
        <taxon>Streptomycetaceae</taxon>
        <taxon>Streptomyces</taxon>
    </lineage>
</organism>
<comment type="caution">
    <text evidence="10">The sequence shown here is derived from an EMBL/GenBank/DDBJ whole genome shotgun (WGS) entry which is preliminary data.</text>
</comment>
<name>A0ABX1C3M3_9ACTN</name>
<dbReference type="Proteomes" id="UP000727056">
    <property type="component" value="Unassembled WGS sequence"/>
</dbReference>
<evidence type="ECO:0000313" key="10">
    <source>
        <dbReference type="EMBL" id="NJQ13832.1"/>
    </source>
</evidence>
<evidence type="ECO:0000256" key="6">
    <source>
        <dbReference type="ARBA" id="ARBA00023145"/>
    </source>
</evidence>
<evidence type="ECO:0000256" key="4">
    <source>
        <dbReference type="ARBA" id="ARBA00022801"/>
    </source>
</evidence>
<evidence type="ECO:0000256" key="8">
    <source>
        <dbReference type="SAM" id="SignalP"/>
    </source>
</evidence>
<dbReference type="Gene3D" id="3.30.300.50">
    <property type="match status" value="2"/>
</dbReference>
<dbReference type="InterPro" id="IPR009003">
    <property type="entry name" value="Peptidase_S1_PA"/>
</dbReference>
<dbReference type="PIRSF" id="PIRSF001134">
    <property type="entry name" value="Streptogrisin"/>
    <property type="match status" value="1"/>
</dbReference>
<dbReference type="Gene3D" id="2.40.10.10">
    <property type="entry name" value="Trypsin-like serine proteases"/>
    <property type="match status" value="2"/>
</dbReference>
<keyword evidence="4" id="KW-0378">Hydrolase</keyword>
<evidence type="ECO:0000256" key="7">
    <source>
        <dbReference type="ARBA" id="ARBA00023157"/>
    </source>
</evidence>
<evidence type="ECO:0000256" key="5">
    <source>
        <dbReference type="ARBA" id="ARBA00022825"/>
    </source>
</evidence>
<dbReference type="InterPro" id="IPR001316">
    <property type="entry name" value="Pept_S1A_streptogrisin"/>
</dbReference>
<evidence type="ECO:0000259" key="9">
    <source>
        <dbReference type="Pfam" id="PF02983"/>
    </source>
</evidence>
<dbReference type="InterPro" id="IPR004236">
    <property type="entry name" value="Pept_S1_alpha_lytic"/>
</dbReference>
<accession>A0ABX1C3M3</accession>
<gene>
    <name evidence="10" type="ORF">HCN52_02445</name>
</gene>
<dbReference type="RefSeq" id="WP_168086656.1">
    <property type="nucleotide sequence ID" value="NZ_BHZH01000023.1"/>
</dbReference>
<dbReference type="CDD" id="cd21112">
    <property type="entry name" value="alphaLP-like"/>
    <property type="match status" value="1"/>
</dbReference>
<evidence type="ECO:0000313" key="11">
    <source>
        <dbReference type="Proteomes" id="UP000727056"/>
    </source>
</evidence>
<sequence>MSRSTSRARLTRRSVGAGLSTLLLAAGLATLGTSTTAAAAEDAASPGLLAAMQTDLGLTEDQALTRLAQEADATEMAPLAEKAAGDTFAGSWFDPESGGLTVAVTDADVVAAVERTGATTEIVAHTAEELDAVKAEIDALTDEAPTGVAGWGVDIATNQVVVQVVEENADDPAVQEFLTAAGATGPVSVSTLAEPITTDAAGIVGGDPFYVGNSRCSIGFSVRGGFVTAGHCGTTGNAVRGWDNTHIGHVQGRVWPGSDMAWVNVGSGWWTEPVVLGWGSISDRLVRGSNAVPVGSSICRSGSTTGWRCGTLTAVNQTVQYSSGQVANGMSFTNACSAGGDSGGSVIAGDQAQGVHSGGSGSCGSSSMTVFQPINPILQRYNLTLHTV</sequence>
<dbReference type="PRINTS" id="PR00861">
    <property type="entry name" value="ALYTICPTASE"/>
</dbReference>
<evidence type="ECO:0000256" key="1">
    <source>
        <dbReference type="ARBA" id="ARBA00007664"/>
    </source>
</evidence>
<dbReference type="InterPro" id="IPR043504">
    <property type="entry name" value="Peptidase_S1_PA_chymotrypsin"/>
</dbReference>
<keyword evidence="5" id="KW-0720">Serine protease</keyword>
<reference evidence="10 11" key="1">
    <citation type="submission" date="2020-03" db="EMBL/GenBank/DDBJ databases">
        <title>Draft genome of Streptomyces sp. ventii, isolated from the Axial Seamount in the Pacific Ocean, and resequencing of the two type strains Streptomyces lonarensis strain NCL 716 and Streptomyces bohaiensis strain 11A07.</title>
        <authorList>
            <person name="Loughran R.M."/>
            <person name="Pfannmuller K.M."/>
            <person name="Wasson B.J."/>
            <person name="Deadmond M.C."/>
            <person name="Paddock B.E."/>
            <person name="Koyack M.J."/>
            <person name="Gallegos D.A."/>
            <person name="Mitchell E.A."/>
            <person name="Ushijima B."/>
            <person name="Saw J.H."/>
            <person name="Mcphail K.L."/>
            <person name="Videau P."/>
        </authorList>
    </citation>
    <scope>NUCLEOTIDE SEQUENCE [LARGE SCALE GENOMIC DNA]</scope>
    <source>
        <strain evidence="10 11">11A07</strain>
    </source>
</reference>
<dbReference type="Pfam" id="PF02983">
    <property type="entry name" value="Pro_Al_protease"/>
    <property type="match status" value="1"/>
</dbReference>
<dbReference type="EMBL" id="JAAVJC010000008">
    <property type="protein sequence ID" value="NJQ13832.1"/>
    <property type="molecule type" value="Genomic_DNA"/>
</dbReference>
<evidence type="ECO:0000256" key="2">
    <source>
        <dbReference type="ARBA" id="ARBA00022670"/>
    </source>
</evidence>
<dbReference type="PROSITE" id="PS51318">
    <property type="entry name" value="TAT"/>
    <property type="match status" value="1"/>
</dbReference>